<dbReference type="Proteomes" id="UP000318017">
    <property type="component" value="Chromosome"/>
</dbReference>
<dbReference type="EMBL" id="CP036298">
    <property type="protein sequence ID" value="QDV23826.1"/>
    <property type="molecule type" value="Genomic_DNA"/>
</dbReference>
<keyword evidence="2" id="KW-1185">Reference proteome</keyword>
<reference evidence="1 2" key="1">
    <citation type="submission" date="2019-02" db="EMBL/GenBank/DDBJ databases">
        <title>Deep-cultivation of Planctomycetes and their phenomic and genomic characterization uncovers novel biology.</title>
        <authorList>
            <person name="Wiegand S."/>
            <person name="Jogler M."/>
            <person name="Boedeker C."/>
            <person name="Pinto D."/>
            <person name="Vollmers J."/>
            <person name="Rivas-Marin E."/>
            <person name="Kohn T."/>
            <person name="Peeters S.H."/>
            <person name="Heuer A."/>
            <person name="Rast P."/>
            <person name="Oberbeckmann S."/>
            <person name="Bunk B."/>
            <person name="Jeske O."/>
            <person name="Meyerdierks A."/>
            <person name="Storesund J.E."/>
            <person name="Kallscheuer N."/>
            <person name="Luecker S."/>
            <person name="Lage O.M."/>
            <person name="Pohl T."/>
            <person name="Merkel B.J."/>
            <person name="Hornburger P."/>
            <person name="Mueller R.-W."/>
            <person name="Bruemmer F."/>
            <person name="Labrenz M."/>
            <person name="Spormann A.M."/>
            <person name="Op den Camp H."/>
            <person name="Overmann J."/>
            <person name="Amann R."/>
            <person name="Jetten M.S.M."/>
            <person name="Mascher T."/>
            <person name="Medema M.H."/>
            <person name="Devos D.P."/>
            <person name="Kaster A.-K."/>
            <person name="Ovreas L."/>
            <person name="Rohde M."/>
            <person name="Galperin M.Y."/>
            <person name="Jogler C."/>
        </authorList>
    </citation>
    <scope>NUCLEOTIDE SEQUENCE [LARGE SCALE GENOMIC DNA]</scope>
    <source>
        <strain evidence="1 2">Q31a</strain>
    </source>
</reference>
<protein>
    <submittedName>
        <fullName evidence="1">Uncharacterized protein</fullName>
    </submittedName>
</protein>
<proteinExistence type="predicted"/>
<organism evidence="1 2">
    <name type="scientific">Aureliella helgolandensis</name>
    <dbReference type="NCBI Taxonomy" id="2527968"/>
    <lineage>
        <taxon>Bacteria</taxon>
        <taxon>Pseudomonadati</taxon>
        <taxon>Planctomycetota</taxon>
        <taxon>Planctomycetia</taxon>
        <taxon>Pirellulales</taxon>
        <taxon>Pirellulaceae</taxon>
        <taxon>Aureliella</taxon>
    </lineage>
</organism>
<accession>A0A518G5F8</accession>
<dbReference type="AlphaFoldDB" id="A0A518G5F8"/>
<dbReference type="KEGG" id="ahel:Q31a_21310"/>
<name>A0A518G5F8_9BACT</name>
<evidence type="ECO:0000313" key="2">
    <source>
        <dbReference type="Proteomes" id="UP000318017"/>
    </source>
</evidence>
<gene>
    <name evidence="1" type="ORF">Q31a_21310</name>
</gene>
<sequence length="70" mass="7979">MNRDACMLKDTDKPLCKLKKTQLQKLLPEIAADLPNCRYICRKCARVAHSKRHLCKPQSISLLGLQAEDD</sequence>
<evidence type="ECO:0000313" key="1">
    <source>
        <dbReference type="EMBL" id="QDV23826.1"/>
    </source>
</evidence>